<sequence>MGQNEAYSLGQWTGPDYKYTCGLGWAILGGVLAWASIGAIDGGTLQGLCIHSRKVYFSKKPRKITEREPSTKKVREHSTTVLLYMVRSAERSQSFLQVRFFANFTNTAGSSKGLTIILKLVYCVLWHTIPPGQLGKMGPWGSLRSCTVKGPWRRDSNGTSYVIP</sequence>
<protein>
    <submittedName>
        <fullName evidence="1">Uncharacterized protein</fullName>
    </submittedName>
</protein>
<dbReference type="EMBL" id="ML986491">
    <property type="protein sequence ID" value="KAF2277054.1"/>
    <property type="molecule type" value="Genomic_DNA"/>
</dbReference>
<reference evidence="1" key="1">
    <citation type="journal article" date="2020" name="Stud. Mycol.">
        <title>101 Dothideomycetes genomes: a test case for predicting lifestyles and emergence of pathogens.</title>
        <authorList>
            <person name="Haridas S."/>
            <person name="Albert R."/>
            <person name="Binder M."/>
            <person name="Bloem J."/>
            <person name="Labutti K."/>
            <person name="Salamov A."/>
            <person name="Andreopoulos B."/>
            <person name="Baker S."/>
            <person name="Barry K."/>
            <person name="Bills G."/>
            <person name="Bluhm B."/>
            <person name="Cannon C."/>
            <person name="Castanera R."/>
            <person name="Culley D."/>
            <person name="Daum C."/>
            <person name="Ezra D."/>
            <person name="Gonzalez J."/>
            <person name="Henrissat B."/>
            <person name="Kuo A."/>
            <person name="Liang C."/>
            <person name="Lipzen A."/>
            <person name="Lutzoni F."/>
            <person name="Magnuson J."/>
            <person name="Mondo S."/>
            <person name="Nolan M."/>
            <person name="Ohm R."/>
            <person name="Pangilinan J."/>
            <person name="Park H.-J."/>
            <person name="Ramirez L."/>
            <person name="Alfaro M."/>
            <person name="Sun H."/>
            <person name="Tritt A."/>
            <person name="Yoshinaga Y."/>
            <person name="Zwiers L.-H."/>
            <person name="Turgeon B."/>
            <person name="Goodwin S."/>
            <person name="Spatafora J."/>
            <person name="Crous P."/>
            <person name="Grigoriev I."/>
        </authorList>
    </citation>
    <scope>NUCLEOTIDE SEQUENCE</scope>
    <source>
        <strain evidence="1">CBS 379.55</strain>
    </source>
</reference>
<name>A0A6A6JLC2_WESOR</name>
<evidence type="ECO:0000313" key="1">
    <source>
        <dbReference type="EMBL" id="KAF2277054.1"/>
    </source>
</evidence>
<gene>
    <name evidence="1" type="ORF">EI97DRAFT_307783</name>
</gene>
<dbReference type="GeneID" id="54547753"/>
<organism evidence="1 2">
    <name type="scientific">Westerdykella ornata</name>
    <dbReference type="NCBI Taxonomy" id="318751"/>
    <lineage>
        <taxon>Eukaryota</taxon>
        <taxon>Fungi</taxon>
        <taxon>Dikarya</taxon>
        <taxon>Ascomycota</taxon>
        <taxon>Pezizomycotina</taxon>
        <taxon>Dothideomycetes</taxon>
        <taxon>Pleosporomycetidae</taxon>
        <taxon>Pleosporales</taxon>
        <taxon>Sporormiaceae</taxon>
        <taxon>Westerdykella</taxon>
    </lineage>
</organism>
<evidence type="ECO:0000313" key="2">
    <source>
        <dbReference type="Proteomes" id="UP000800097"/>
    </source>
</evidence>
<dbReference type="AlphaFoldDB" id="A0A6A6JLC2"/>
<dbReference type="Proteomes" id="UP000800097">
    <property type="component" value="Unassembled WGS sequence"/>
</dbReference>
<accession>A0A6A6JLC2</accession>
<keyword evidence="2" id="KW-1185">Reference proteome</keyword>
<proteinExistence type="predicted"/>
<dbReference type="RefSeq" id="XP_033654593.1">
    <property type="nucleotide sequence ID" value="XM_033794578.1"/>
</dbReference>